<sequence length="298" mass="31959">MPGHRLPRQRGPRRPVRARPRRAARHPPAVSGQDAAAADFGRAKKSLGQHFLHERAYIERIVQALDPAPGDRLVEIGPGRGALTLPLLRRHGALTAIEFDRDLVAPLAAAAEGAGELAILREDVLAVDFAALAGDGPPLRLVGNLPYNISSPILFHALDHAAAIRDMHFMLQKEVVERMAAGPGSKVYGRLSVMLQARCEVVPLFEVPPGAFRPPPKVDSAVVRLLPRAPESTGIDDQARFAAVVRAAFGQRRKTLRNALSVVCDADTIAAAGIDPAARAEQLDVAAFVRLANVSPPR</sequence>
<evidence type="ECO:0000256" key="1">
    <source>
        <dbReference type="ARBA" id="ARBA00022490"/>
    </source>
</evidence>
<dbReference type="InterPro" id="IPR023165">
    <property type="entry name" value="rRNA_Ade_diMease-like_C"/>
</dbReference>
<evidence type="ECO:0000256" key="7">
    <source>
        <dbReference type="HAMAP-Rule" id="MF_00607"/>
    </source>
</evidence>
<evidence type="ECO:0000256" key="8">
    <source>
        <dbReference type="PROSITE-ProRule" id="PRU01026"/>
    </source>
</evidence>
<dbReference type="InterPro" id="IPR020596">
    <property type="entry name" value="rRNA_Ade_Mease_Trfase_CS"/>
</dbReference>
<feature type="domain" description="Ribosomal RNA adenine methylase transferase N-terminal" evidence="10">
    <location>
        <begin position="57"/>
        <end position="229"/>
    </location>
</feature>
<gene>
    <name evidence="7 11" type="primary">rsmA</name>
    <name evidence="7" type="synonym">ksgA</name>
    <name evidence="11" type="ORF">H0E84_09975</name>
</gene>
<keyword evidence="4 7" id="KW-0808">Transferase</keyword>
<proteinExistence type="inferred from homology"/>
<keyword evidence="5 7" id="KW-0949">S-adenosyl-L-methionine</keyword>
<comment type="catalytic activity">
    <reaction evidence="7">
        <text>adenosine(1518)/adenosine(1519) in 16S rRNA + 4 S-adenosyl-L-methionine = N(6)-dimethyladenosine(1518)/N(6)-dimethyladenosine(1519) in 16S rRNA + 4 S-adenosyl-L-homocysteine + 4 H(+)</text>
        <dbReference type="Rhea" id="RHEA:19609"/>
        <dbReference type="Rhea" id="RHEA-COMP:10232"/>
        <dbReference type="Rhea" id="RHEA-COMP:10233"/>
        <dbReference type="ChEBI" id="CHEBI:15378"/>
        <dbReference type="ChEBI" id="CHEBI:57856"/>
        <dbReference type="ChEBI" id="CHEBI:59789"/>
        <dbReference type="ChEBI" id="CHEBI:74411"/>
        <dbReference type="ChEBI" id="CHEBI:74493"/>
        <dbReference type="EC" id="2.1.1.182"/>
    </reaction>
</comment>
<evidence type="ECO:0000256" key="5">
    <source>
        <dbReference type="ARBA" id="ARBA00022691"/>
    </source>
</evidence>
<dbReference type="InterPro" id="IPR020598">
    <property type="entry name" value="rRNA_Ade_methylase_Trfase_N"/>
</dbReference>
<dbReference type="PANTHER" id="PTHR11727">
    <property type="entry name" value="DIMETHYLADENOSINE TRANSFERASE"/>
    <property type="match status" value="1"/>
</dbReference>
<dbReference type="GO" id="GO:0052908">
    <property type="term" value="F:16S rRNA (adenine(1518)-N(6)/adenine(1519)-N(6))-dimethyltransferase activity"/>
    <property type="evidence" value="ECO:0007669"/>
    <property type="project" value="UniProtKB-EC"/>
</dbReference>
<dbReference type="Gene3D" id="1.10.8.100">
    <property type="entry name" value="Ribosomal RNA adenine dimethylase-like, domain 2"/>
    <property type="match status" value="1"/>
</dbReference>
<keyword evidence="12" id="KW-1185">Reference proteome</keyword>
<dbReference type="PANTHER" id="PTHR11727:SF7">
    <property type="entry name" value="DIMETHYLADENOSINE TRANSFERASE-RELATED"/>
    <property type="match status" value="1"/>
</dbReference>
<dbReference type="HAMAP" id="MF_00607">
    <property type="entry name" value="16SrRNA_methyltr_A"/>
    <property type="match status" value="1"/>
</dbReference>
<keyword evidence="2 7" id="KW-0698">rRNA processing</keyword>
<dbReference type="InterPro" id="IPR029063">
    <property type="entry name" value="SAM-dependent_MTases_sf"/>
</dbReference>
<keyword evidence="6 7" id="KW-0694">RNA-binding</keyword>
<reference evidence="11 12" key="1">
    <citation type="submission" date="2020-07" db="EMBL/GenBank/DDBJ databases">
        <title>Luteimonas sp. SJ-92.</title>
        <authorList>
            <person name="Huang X.-X."/>
            <person name="Xu L."/>
            <person name="Sun J.-Q."/>
        </authorList>
    </citation>
    <scope>NUCLEOTIDE SEQUENCE [LARGE SCALE GENOMIC DNA]</scope>
    <source>
        <strain evidence="11 12">SJ-92</strain>
    </source>
</reference>
<evidence type="ECO:0000259" key="10">
    <source>
        <dbReference type="SMART" id="SM00650"/>
    </source>
</evidence>
<evidence type="ECO:0000256" key="2">
    <source>
        <dbReference type="ARBA" id="ARBA00022552"/>
    </source>
</evidence>
<organism evidence="11 12">
    <name type="scientific">Luteimonas salinisoli</name>
    <dbReference type="NCBI Taxonomy" id="2752307"/>
    <lineage>
        <taxon>Bacteria</taxon>
        <taxon>Pseudomonadati</taxon>
        <taxon>Pseudomonadota</taxon>
        <taxon>Gammaproteobacteria</taxon>
        <taxon>Lysobacterales</taxon>
        <taxon>Lysobacteraceae</taxon>
        <taxon>Luteimonas</taxon>
    </lineage>
</organism>
<feature type="binding site" evidence="7 8">
    <location>
        <position position="52"/>
    </location>
    <ligand>
        <name>S-adenosyl-L-methionine</name>
        <dbReference type="ChEBI" id="CHEBI:59789"/>
    </ligand>
</feature>
<dbReference type="InterPro" id="IPR001737">
    <property type="entry name" value="KsgA/Erm"/>
</dbReference>
<evidence type="ECO:0000256" key="6">
    <source>
        <dbReference type="ARBA" id="ARBA00022884"/>
    </source>
</evidence>
<evidence type="ECO:0000256" key="3">
    <source>
        <dbReference type="ARBA" id="ARBA00022603"/>
    </source>
</evidence>
<dbReference type="EC" id="2.1.1.182" evidence="7"/>
<evidence type="ECO:0000313" key="11">
    <source>
        <dbReference type="EMBL" id="NZA26714.1"/>
    </source>
</evidence>
<feature type="region of interest" description="Disordered" evidence="9">
    <location>
        <begin position="1"/>
        <end position="36"/>
    </location>
</feature>
<feature type="compositionally biased region" description="Basic residues" evidence="9">
    <location>
        <begin position="1"/>
        <end position="25"/>
    </location>
</feature>
<dbReference type="Pfam" id="PF00398">
    <property type="entry name" value="RrnaAD"/>
    <property type="match status" value="1"/>
</dbReference>
<name>A0A853JD86_9GAMM</name>
<dbReference type="FunFam" id="3.40.50.150:FF:000222">
    <property type="entry name" value="Ribosomal RNA small subunit methyltransferase A"/>
    <property type="match status" value="1"/>
</dbReference>
<feature type="binding site" evidence="7 8">
    <location>
        <position position="98"/>
    </location>
    <ligand>
        <name>S-adenosyl-L-methionine</name>
        <dbReference type="ChEBI" id="CHEBI:59789"/>
    </ligand>
</feature>
<dbReference type="SMART" id="SM00650">
    <property type="entry name" value="rADc"/>
    <property type="match status" value="1"/>
</dbReference>
<feature type="binding site" evidence="7 8">
    <location>
        <position position="144"/>
    </location>
    <ligand>
        <name>S-adenosyl-L-methionine</name>
        <dbReference type="ChEBI" id="CHEBI:59789"/>
    </ligand>
</feature>
<dbReference type="PROSITE" id="PS01131">
    <property type="entry name" value="RRNA_A_DIMETH"/>
    <property type="match status" value="1"/>
</dbReference>
<comment type="similarity">
    <text evidence="7">Belongs to the class I-like SAM-binding methyltransferase superfamily. rRNA adenine N(6)-methyltransferase family. RsmA subfamily.</text>
</comment>
<dbReference type="EMBL" id="JACCKA010000060">
    <property type="protein sequence ID" value="NZA26714.1"/>
    <property type="molecule type" value="Genomic_DNA"/>
</dbReference>
<dbReference type="AlphaFoldDB" id="A0A853JD86"/>
<keyword evidence="3 7" id="KW-0489">Methyltransferase</keyword>
<dbReference type="InterPro" id="IPR011530">
    <property type="entry name" value="rRNA_adenine_dimethylase"/>
</dbReference>
<dbReference type="GO" id="GO:0005829">
    <property type="term" value="C:cytosol"/>
    <property type="evidence" value="ECO:0007669"/>
    <property type="project" value="TreeGrafter"/>
</dbReference>
<feature type="binding site" evidence="7 8">
    <location>
        <position position="77"/>
    </location>
    <ligand>
        <name>S-adenosyl-L-methionine</name>
        <dbReference type="ChEBI" id="CHEBI:59789"/>
    </ligand>
</feature>
<comment type="function">
    <text evidence="7">Specifically dimethylates two adjacent adenosines (A1518 and A1519) in the loop of a conserved hairpin near the 3'-end of 16S rRNA in the 30S particle. May play a critical role in biogenesis of 30S subunits.</text>
</comment>
<dbReference type="NCBIfam" id="TIGR00755">
    <property type="entry name" value="ksgA"/>
    <property type="match status" value="1"/>
</dbReference>
<dbReference type="GO" id="GO:0003723">
    <property type="term" value="F:RNA binding"/>
    <property type="evidence" value="ECO:0007669"/>
    <property type="project" value="UniProtKB-UniRule"/>
</dbReference>
<dbReference type="PROSITE" id="PS51689">
    <property type="entry name" value="SAM_RNA_A_N6_MT"/>
    <property type="match status" value="1"/>
</dbReference>
<dbReference type="Proteomes" id="UP000578091">
    <property type="component" value="Unassembled WGS sequence"/>
</dbReference>
<dbReference type="Gene3D" id="3.40.50.150">
    <property type="entry name" value="Vaccinia Virus protein VP39"/>
    <property type="match status" value="1"/>
</dbReference>
<protein>
    <recommendedName>
        <fullName evidence="7">Ribosomal RNA small subunit methyltransferase A</fullName>
        <ecNumber evidence="7">2.1.1.182</ecNumber>
    </recommendedName>
    <alternativeName>
        <fullName evidence="7">16S rRNA (adenine(1518)-N(6)/adenine(1519)-N(6))-dimethyltransferase</fullName>
    </alternativeName>
    <alternativeName>
        <fullName evidence="7">16S rRNA dimethyladenosine transferase</fullName>
    </alternativeName>
    <alternativeName>
        <fullName evidence="7">16S rRNA dimethylase</fullName>
    </alternativeName>
    <alternativeName>
        <fullName evidence="7">S-adenosylmethionine-6-N', N'-adenosyl(rRNA) dimethyltransferase</fullName>
    </alternativeName>
</protein>
<comment type="subcellular location">
    <subcellularLocation>
        <location evidence="7">Cytoplasm</location>
    </subcellularLocation>
</comment>
<accession>A0A853JD86</accession>
<evidence type="ECO:0000256" key="9">
    <source>
        <dbReference type="SAM" id="MobiDB-lite"/>
    </source>
</evidence>
<evidence type="ECO:0000313" key="12">
    <source>
        <dbReference type="Proteomes" id="UP000578091"/>
    </source>
</evidence>
<feature type="binding site" evidence="7 8">
    <location>
        <position position="50"/>
    </location>
    <ligand>
        <name>S-adenosyl-L-methionine</name>
        <dbReference type="ChEBI" id="CHEBI:59789"/>
    </ligand>
</feature>
<comment type="caution">
    <text evidence="11">The sequence shown here is derived from an EMBL/GenBank/DDBJ whole genome shotgun (WGS) entry which is preliminary data.</text>
</comment>
<dbReference type="SUPFAM" id="SSF53335">
    <property type="entry name" value="S-adenosyl-L-methionine-dependent methyltransferases"/>
    <property type="match status" value="1"/>
</dbReference>
<evidence type="ECO:0000256" key="4">
    <source>
        <dbReference type="ARBA" id="ARBA00022679"/>
    </source>
</evidence>
<dbReference type="FunFam" id="1.10.8.100:FF:000001">
    <property type="entry name" value="Ribosomal RNA small subunit methyltransferase A"/>
    <property type="match status" value="1"/>
</dbReference>
<keyword evidence="1 7" id="KW-0963">Cytoplasm</keyword>
<feature type="binding site" evidence="7 8">
    <location>
        <position position="123"/>
    </location>
    <ligand>
        <name>S-adenosyl-L-methionine</name>
        <dbReference type="ChEBI" id="CHEBI:59789"/>
    </ligand>
</feature>